<dbReference type="EMBL" id="JANSKA010000006">
    <property type="protein sequence ID" value="MCR9037161.1"/>
    <property type="molecule type" value="Genomic_DNA"/>
</dbReference>
<evidence type="ECO:0000256" key="3">
    <source>
        <dbReference type="ARBA" id="ARBA00022840"/>
    </source>
</evidence>
<sequence length="82" mass="9534">MAQIRAISRAYRMGQTRKVFVHRLLCAGTIDERIMRILANNQRIFDAFADRSVATEQVDQAFSRETMDQIVRDDLRKYAGAR</sequence>
<dbReference type="PANTHER" id="PTHR45626:SF50">
    <property type="entry name" value="TRANSCRIPTION TERMINATION FACTOR 2"/>
    <property type="match status" value="1"/>
</dbReference>
<dbReference type="RefSeq" id="WP_258499587.1">
    <property type="nucleotide sequence ID" value="NZ_JANSKA010000006.1"/>
</dbReference>
<proteinExistence type="predicted"/>
<gene>
    <name evidence="4" type="ORF">NVS32_09400</name>
</gene>
<dbReference type="Proteomes" id="UP001204320">
    <property type="component" value="Unassembled WGS sequence"/>
</dbReference>
<name>A0ABT1ZAB6_9ACTN</name>
<dbReference type="PANTHER" id="PTHR45626">
    <property type="entry name" value="TRANSCRIPTION TERMINATION FACTOR 2-RELATED"/>
    <property type="match status" value="1"/>
</dbReference>
<keyword evidence="1" id="KW-0547">Nucleotide-binding</keyword>
<comment type="caution">
    <text evidence="4">The sequence shown here is derived from an EMBL/GenBank/DDBJ whole genome shotgun (WGS) entry which is preliminary data.</text>
</comment>
<dbReference type="SUPFAM" id="SSF52540">
    <property type="entry name" value="P-loop containing nucleoside triphosphate hydrolases"/>
    <property type="match status" value="1"/>
</dbReference>
<evidence type="ECO:0000313" key="5">
    <source>
        <dbReference type="Proteomes" id="UP001204320"/>
    </source>
</evidence>
<dbReference type="InterPro" id="IPR050628">
    <property type="entry name" value="SNF2_RAD54_helicase_TF"/>
</dbReference>
<dbReference type="Gene3D" id="3.40.50.300">
    <property type="entry name" value="P-loop containing nucleotide triphosphate hydrolases"/>
    <property type="match status" value="1"/>
</dbReference>
<reference evidence="4 5" key="1">
    <citation type="submission" date="2022-08" db="EMBL/GenBank/DDBJ databases">
        <title>Tractidigestivibacter montrealensis type strain KD21.</title>
        <authorList>
            <person name="Diop K."/>
            <person name="Richard C."/>
            <person name="Routy B."/>
        </authorList>
    </citation>
    <scope>NUCLEOTIDE SEQUENCE [LARGE SCALE GENOMIC DNA]</scope>
    <source>
        <strain evidence="4 5">KD21</strain>
    </source>
</reference>
<accession>A0ABT1ZAB6</accession>
<protein>
    <submittedName>
        <fullName evidence="4">Uncharacterized protein</fullName>
    </submittedName>
</protein>
<dbReference type="InterPro" id="IPR027417">
    <property type="entry name" value="P-loop_NTPase"/>
</dbReference>
<evidence type="ECO:0000313" key="4">
    <source>
        <dbReference type="EMBL" id="MCR9037161.1"/>
    </source>
</evidence>
<evidence type="ECO:0000256" key="2">
    <source>
        <dbReference type="ARBA" id="ARBA00022801"/>
    </source>
</evidence>
<evidence type="ECO:0000256" key="1">
    <source>
        <dbReference type="ARBA" id="ARBA00022741"/>
    </source>
</evidence>
<keyword evidence="5" id="KW-1185">Reference proteome</keyword>
<keyword evidence="3" id="KW-0067">ATP-binding</keyword>
<keyword evidence="2" id="KW-0378">Hydrolase</keyword>
<organism evidence="4 5">
    <name type="scientific">Tractidigestivibacter montrealensis</name>
    <dbReference type="NCBI Taxonomy" id="2972466"/>
    <lineage>
        <taxon>Bacteria</taxon>
        <taxon>Bacillati</taxon>
        <taxon>Actinomycetota</taxon>
        <taxon>Coriobacteriia</taxon>
        <taxon>Coriobacteriales</taxon>
        <taxon>Atopobiaceae</taxon>
        <taxon>Tractidigestivibacter</taxon>
    </lineage>
</organism>